<reference evidence="2" key="1">
    <citation type="submission" date="2014-11" db="EMBL/GenBank/DDBJ databases">
        <authorList>
            <person name="Amaro Gonzalez C."/>
        </authorList>
    </citation>
    <scope>NUCLEOTIDE SEQUENCE</scope>
</reference>
<reference evidence="2" key="2">
    <citation type="journal article" date="2015" name="Fish Shellfish Immunol.">
        <title>Early steps in the European eel (Anguilla anguilla)-Vibrio vulnificus interaction in the gills: Role of the RtxA13 toxin.</title>
        <authorList>
            <person name="Callol A."/>
            <person name="Pajuelo D."/>
            <person name="Ebbesson L."/>
            <person name="Teles M."/>
            <person name="MacKenzie S."/>
            <person name="Amaro C."/>
        </authorList>
    </citation>
    <scope>NUCLEOTIDE SEQUENCE</scope>
</reference>
<accession>A0A0E9WFH7</accession>
<protein>
    <submittedName>
        <fullName evidence="2">Uncharacterized protein</fullName>
    </submittedName>
</protein>
<name>A0A0E9WFH7_ANGAN</name>
<proteinExistence type="predicted"/>
<evidence type="ECO:0000313" key="2">
    <source>
        <dbReference type="EMBL" id="JAH88305.1"/>
    </source>
</evidence>
<dbReference type="AlphaFoldDB" id="A0A0E9WFH7"/>
<sequence>MPSTCARSNDKICVFQIFAMKIFGVCTFIQFLIC</sequence>
<keyword evidence="1" id="KW-1133">Transmembrane helix</keyword>
<evidence type="ECO:0000256" key="1">
    <source>
        <dbReference type="SAM" id="Phobius"/>
    </source>
</evidence>
<dbReference type="EMBL" id="GBXM01020272">
    <property type="protein sequence ID" value="JAH88305.1"/>
    <property type="molecule type" value="Transcribed_RNA"/>
</dbReference>
<organism evidence="2">
    <name type="scientific">Anguilla anguilla</name>
    <name type="common">European freshwater eel</name>
    <name type="synonym">Muraena anguilla</name>
    <dbReference type="NCBI Taxonomy" id="7936"/>
    <lineage>
        <taxon>Eukaryota</taxon>
        <taxon>Metazoa</taxon>
        <taxon>Chordata</taxon>
        <taxon>Craniata</taxon>
        <taxon>Vertebrata</taxon>
        <taxon>Euteleostomi</taxon>
        <taxon>Actinopterygii</taxon>
        <taxon>Neopterygii</taxon>
        <taxon>Teleostei</taxon>
        <taxon>Anguilliformes</taxon>
        <taxon>Anguillidae</taxon>
        <taxon>Anguilla</taxon>
    </lineage>
</organism>
<keyword evidence="1" id="KW-0472">Membrane</keyword>
<feature type="transmembrane region" description="Helical" evidence="1">
    <location>
        <begin position="12"/>
        <end position="33"/>
    </location>
</feature>
<keyword evidence="1" id="KW-0812">Transmembrane</keyword>